<comment type="caution">
    <text evidence="16">The sequence shown here is derived from an EMBL/GenBank/DDBJ whole genome shotgun (WGS) entry which is preliminary data.</text>
</comment>
<dbReference type="GO" id="GO:0004571">
    <property type="term" value="F:mannosyl-oligosaccharide 1,2-alpha-mannosidase activity"/>
    <property type="evidence" value="ECO:0007669"/>
    <property type="project" value="UniProtKB-EC"/>
</dbReference>
<keyword evidence="4 11" id="KW-0479">Metal-binding</keyword>
<sequence length="893" mass="99234">MQRASRPPVTSDDKFSTGSDRYLKGHKNRQGLLGSFAESASSSKAPILACALILCVIGLVVLGTQLPGSFQRHSNPTRRELTGVQAHYQDESDLEIQDLEARLTVMLQDIQPLWWHLKGIKGEVLDKGNRLTAAYEKVAKLEGLEGQREFNLTAQLALQNTDGSLDPGPFSTEQITSMRERWKAEKAEADAYLVKAKEWVSDSTWREKHAKEEYDAVKDKYWALRDATDVRLRGKRDSARLLADQPADIQELLADLDQRGSGRQAPSDESYLDSEAGQALLSGRHEFYQDGWWGRGDKAPPQPPATPSTLQSPSGERAAAAVDTDFQGPDESVRCRMSGICEGPQACPAMLPDSAKAEEQAVRQEERLGCITNSAQRQALVRQAALSSWKAYRQHAFGHDEFHPQAETGSEWFGLGLTIIDSLDTLMIMGLTEEVAACRAWIASDLKMDQDSEVNLFETTIRVLGGLLTAYHLSNGDQLYLIKALELGLRLAPGFKSPSGIPWSDVNLGTHGVASPKWNPASSTSEVTTLAMEYSYLARLTGRTELEDRALKVMEQVANLRPPNGLVPIMISPETGSFASHTVSMGARGDSYYEYLLKTWVLLGKPPDHFLLREYKSAMRGIRDKLIARTSPGKGLVYVGELQGKRHEPKMDHLVCFFPGLVALGHLHGIETAESGELPEIELAEALMLTCYEMYRRVPAGLSPEIVFFTAHEDSDAYPKQHATDVGGGDFHVKPADSHYLLRPETMESIFYLWRITGKQKYRDWAWHIFRALHRWCPVKNGAYTSLDSILQVPPPQRDKMESFWLAELLKYLYLILDTSTPQRYPLDEYVFNTEAHPLPIAGTQAGSANRFKPLSLSGAAKGPLQAGQNNLAAMLKELEAQTRHLTKSEAST</sequence>
<keyword evidence="5 13" id="KW-0378">Hydrolase</keyword>
<dbReference type="GO" id="GO:0005783">
    <property type="term" value="C:endoplasmic reticulum"/>
    <property type="evidence" value="ECO:0007669"/>
    <property type="project" value="TreeGrafter"/>
</dbReference>
<feature type="active site" evidence="10">
    <location>
        <position position="590"/>
    </location>
</feature>
<dbReference type="PRINTS" id="PR00747">
    <property type="entry name" value="GLYHDRLASE47"/>
</dbReference>
<evidence type="ECO:0000256" key="2">
    <source>
        <dbReference type="ARBA" id="ARBA00004922"/>
    </source>
</evidence>
<dbReference type="PANTHER" id="PTHR11742:SF55">
    <property type="entry name" value="ENDOPLASMIC RETICULUM MANNOSYL-OLIGOSACCHARIDE 1,2-ALPHA-MANNOSIDASE"/>
    <property type="match status" value="1"/>
</dbReference>
<name>A0AAW1TF80_9CHLO</name>
<evidence type="ECO:0000256" key="5">
    <source>
        <dbReference type="ARBA" id="ARBA00022801"/>
    </source>
</evidence>
<dbReference type="GO" id="GO:0005975">
    <property type="term" value="P:carbohydrate metabolic process"/>
    <property type="evidence" value="ECO:0007669"/>
    <property type="project" value="InterPro"/>
</dbReference>
<reference evidence="16 17" key="1">
    <citation type="journal article" date="2024" name="Nat. Commun.">
        <title>Phylogenomics reveals the evolutionary origins of lichenization in chlorophyte algae.</title>
        <authorList>
            <person name="Puginier C."/>
            <person name="Libourel C."/>
            <person name="Otte J."/>
            <person name="Skaloud P."/>
            <person name="Haon M."/>
            <person name="Grisel S."/>
            <person name="Petersen M."/>
            <person name="Berrin J.G."/>
            <person name="Delaux P.M."/>
            <person name="Dal Grande F."/>
            <person name="Keller J."/>
        </authorList>
    </citation>
    <scope>NUCLEOTIDE SEQUENCE [LARGE SCALE GENOMIC DNA]</scope>
    <source>
        <strain evidence="16 17">SAG 2523</strain>
    </source>
</reference>
<keyword evidence="15" id="KW-1133">Transmembrane helix</keyword>
<dbReference type="Gene3D" id="1.50.10.10">
    <property type="match status" value="1"/>
</dbReference>
<keyword evidence="15" id="KW-0812">Transmembrane</keyword>
<evidence type="ECO:0000256" key="9">
    <source>
        <dbReference type="ARBA" id="ARBA00048605"/>
    </source>
</evidence>
<evidence type="ECO:0000256" key="13">
    <source>
        <dbReference type="RuleBase" id="RU361193"/>
    </source>
</evidence>
<organism evidence="16 17">
    <name type="scientific">Apatococcus fuscideae</name>
    <dbReference type="NCBI Taxonomy" id="2026836"/>
    <lineage>
        <taxon>Eukaryota</taxon>
        <taxon>Viridiplantae</taxon>
        <taxon>Chlorophyta</taxon>
        <taxon>core chlorophytes</taxon>
        <taxon>Trebouxiophyceae</taxon>
        <taxon>Chlorellales</taxon>
        <taxon>Chlorellaceae</taxon>
        <taxon>Apatococcus</taxon>
    </lineage>
</organism>
<dbReference type="InterPro" id="IPR050749">
    <property type="entry name" value="Glycosyl_Hydrolase_47"/>
</dbReference>
<comment type="catalytic activity">
    <reaction evidence="8">
        <text>N(4)-(alpha-D-Man-(1-&gt;2)-alpha-D-Man-(1-&gt;2)-alpha-D-Man-(1-&gt;3)-[alpha-D-Man-(1-&gt;3)-[alpha-D-Man-(1-&gt;2)-alpha-D-Man-(1-&gt;6)]-alpha-D-Man-(1-&gt;6)]-beta-D-Man-(1-&gt;4)-beta-D-GlcNAc-(1-&gt;4)-beta-D-GlcNAc)-L-asparaginyl-[protein] (N-glucan mannose isomer 8A1,2,3B1,3) + 3 H2O = N(4)-(alpha-D-Man-(1-&gt;3)-[alpha-D-Man-(1-&gt;3)-[alpha-D-Man-(1-&gt;6)]-alpha-D-Man-(1-&gt;6)]-beta-D-Man-(1-&gt;4)-beta-D-GlcNAc-(1-&gt;4)-beta-D-GlcNAc)-L-asparaginyl-[protein] (N-glucan mannose isomer 5A1,2) + 3 beta-D-mannose</text>
        <dbReference type="Rhea" id="RHEA:56028"/>
        <dbReference type="Rhea" id="RHEA-COMP:14358"/>
        <dbReference type="Rhea" id="RHEA-COMP:14367"/>
        <dbReference type="ChEBI" id="CHEBI:15377"/>
        <dbReference type="ChEBI" id="CHEBI:28563"/>
        <dbReference type="ChEBI" id="CHEBI:59087"/>
        <dbReference type="ChEBI" id="CHEBI:60628"/>
        <dbReference type="EC" id="3.2.1.113"/>
    </reaction>
</comment>
<evidence type="ECO:0000256" key="4">
    <source>
        <dbReference type="ARBA" id="ARBA00022723"/>
    </source>
</evidence>
<comment type="cofactor">
    <cofactor evidence="1 11">
        <name>Ca(2+)</name>
        <dbReference type="ChEBI" id="CHEBI:29108"/>
    </cofactor>
</comment>
<feature type="transmembrane region" description="Helical" evidence="15">
    <location>
        <begin position="45"/>
        <end position="66"/>
    </location>
</feature>
<gene>
    <name evidence="16" type="ORF">WJX84_004817</name>
</gene>
<evidence type="ECO:0000256" key="12">
    <source>
        <dbReference type="PIRSR" id="PIRSR601382-3"/>
    </source>
</evidence>
<comment type="similarity">
    <text evidence="3 13">Belongs to the glycosyl hydrolase 47 family.</text>
</comment>
<keyword evidence="13" id="KW-0326">Glycosidase</keyword>
<dbReference type="InterPro" id="IPR036026">
    <property type="entry name" value="Seven-hairpin_glycosidases"/>
</dbReference>
<protein>
    <recommendedName>
        <fullName evidence="13">alpha-1,2-Mannosidase</fullName>
        <ecNumber evidence="13">3.2.1.-</ecNumber>
    </recommendedName>
</protein>
<feature type="disulfide bond" evidence="12">
    <location>
        <begin position="656"/>
        <end position="691"/>
    </location>
</feature>
<dbReference type="Proteomes" id="UP001485043">
    <property type="component" value="Unassembled WGS sequence"/>
</dbReference>
<feature type="region of interest" description="Disordered" evidence="14">
    <location>
        <begin position="291"/>
        <end position="328"/>
    </location>
</feature>
<keyword evidence="15" id="KW-0472">Membrane</keyword>
<dbReference type="GO" id="GO:0005509">
    <property type="term" value="F:calcium ion binding"/>
    <property type="evidence" value="ECO:0007669"/>
    <property type="project" value="InterPro"/>
</dbReference>
<accession>A0AAW1TF80</accession>
<evidence type="ECO:0000256" key="11">
    <source>
        <dbReference type="PIRSR" id="PIRSR601382-2"/>
    </source>
</evidence>
<dbReference type="GO" id="GO:0016020">
    <property type="term" value="C:membrane"/>
    <property type="evidence" value="ECO:0007669"/>
    <property type="project" value="InterPro"/>
</dbReference>
<evidence type="ECO:0000256" key="1">
    <source>
        <dbReference type="ARBA" id="ARBA00001913"/>
    </source>
</evidence>
<dbReference type="Pfam" id="PF01532">
    <property type="entry name" value="Glyco_hydro_47"/>
    <property type="match status" value="1"/>
</dbReference>
<dbReference type="EC" id="3.2.1.-" evidence="13"/>
<comment type="catalytic activity">
    <reaction evidence="9">
        <text>N(4)-(alpha-D-Man-(1-&gt;2)-alpha-D-Man-(1-&gt;2)-alpha-D-Man-(1-&gt;3)-[alpha-D-Man-(1-&gt;2)-alpha-D-Man-(1-&gt;3)-[alpha-D-Man-(1-&gt;2)-alpha-D-Man-(1-&gt;6)]-alpha-D-Man-(1-&gt;6)]-beta-D-Man-(1-&gt;4)-beta-D-GlcNAc-(1-&gt;4)-beta-D-GlcNAc)-L-asparaginyl-[protein] (N-glucan mannose isomer 9A1,2,3B1,2,3) + 4 H2O = N(4)-(alpha-D-Man-(1-&gt;3)-[alpha-D-Man-(1-&gt;3)-[alpha-D-Man-(1-&gt;6)]-alpha-D-Man-(1-&gt;6)]-beta-D-Man-(1-&gt;4)-beta-D-GlcNAc-(1-&gt;4)-beta-D-GlcNAc)-L-asparaginyl-[protein] (N-glucan mannose isomer 5A1,2) + 4 beta-D-mannose</text>
        <dbReference type="Rhea" id="RHEA:56008"/>
        <dbReference type="Rhea" id="RHEA-COMP:14356"/>
        <dbReference type="Rhea" id="RHEA-COMP:14367"/>
        <dbReference type="ChEBI" id="CHEBI:15377"/>
        <dbReference type="ChEBI" id="CHEBI:28563"/>
        <dbReference type="ChEBI" id="CHEBI:59087"/>
        <dbReference type="ChEBI" id="CHEBI:139493"/>
        <dbReference type="EC" id="3.2.1.113"/>
    </reaction>
</comment>
<evidence type="ECO:0000256" key="8">
    <source>
        <dbReference type="ARBA" id="ARBA00047669"/>
    </source>
</evidence>
<dbReference type="SUPFAM" id="SSF48225">
    <property type="entry name" value="Seven-hairpin glycosidases"/>
    <property type="match status" value="1"/>
</dbReference>
<evidence type="ECO:0000256" key="15">
    <source>
        <dbReference type="SAM" id="Phobius"/>
    </source>
</evidence>
<evidence type="ECO:0000256" key="14">
    <source>
        <dbReference type="SAM" id="MobiDB-lite"/>
    </source>
</evidence>
<keyword evidence="7 12" id="KW-1015">Disulfide bond</keyword>
<feature type="region of interest" description="Disordered" evidence="14">
    <location>
        <begin position="1"/>
        <end position="23"/>
    </location>
</feature>
<feature type="active site" description="Proton donor" evidence="10">
    <location>
        <position position="458"/>
    </location>
</feature>
<evidence type="ECO:0000256" key="10">
    <source>
        <dbReference type="PIRSR" id="PIRSR601382-1"/>
    </source>
</evidence>
<proteinExistence type="inferred from homology"/>
<feature type="binding site" evidence="11">
    <location>
        <position position="834"/>
    </location>
    <ligand>
        <name>Ca(2+)</name>
        <dbReference type="ChEBI" id="CHEBI:29108"/>
    </ligand>
</feature>
<evidence type="ECO:0000256" key="3">
    <source>
        <dbReference type="ARBA" id="ARBA00007658"/>
    </source>
</evidence>
<feature type="active site" description="Proton donor" evidence="10">
    <location>
        <position position="705"/>
    </location>
</feature>
<comment type="pathway">
    <text evidence="2">Protein modification; protein glycosylation.</text>
</comment>
<keyword evidence="6 11" id="KW-0106">Calcium</keyword>
<evidence type="ECO:0000313" key="16">
    <source>
        <dbReference type="EMBL" id="KAK9867438.1"/>
    </source>
</evidence>
<evidence type="ECO:0000313" key="17">
    <source>
        <dbReference type="Proteomes" id="UP001485043"/>
    </source>
</evidence>
<dbReference type="InterPro" id="IPR012341">
    <property type="entry name" value="6hp_glycosidase-like_sf"/>
</dbReference>
<dbReference type="EMBL" id="JALJOV010000087">
    <property type="protein sequence ID" value="KAK9867438.1"/>
    <property type="molecule type" value="Genomic_DNA"/>
</dbReference>
<evidence type="ECO:0000256" key="6">
    <source>
        <dbReference type="ARBA" id="ARBA00022837"/>
    </source>
</evidence>
<evidence type="ECO:0000256" key="7">
    <source>
        <dbReference type="ARBA" id="ARBA00023157"/>
    </source>
</evidence>
<feature type="active site" evidence="10">
    <location>
        <position position="745"/>
    </location>
</feature>
<dbReference type="AlphaFoldDB" id="A0AAW1TF80"/>
<dbReference type="InterPro" id="IPR001382">
    <property type="entry name" value="Glyco_hydro_47"/>
</dbReference>
<dbReference type="PANTHER" id="PTHR11742">
    <property type="entry name" value="MANNOSYL-OLIGOSACCHARIDE ALPHA-1,2-MANNOSIDASE-RELATED"/>
    <property type="match status" value="1"/>
</dbReference>
<keyword evidence="17" id="KW-1185">Reference proteome</keyword>